<accession>A0A9W8X679</accession>
<dbReference type="GO" id="GO:0016020">
    <property type="term" value="C:membrane"/>
    <property type="evidence" value="ECO:0007669"/>
    <property type="project" value="UniProtKB-SubCell"/>
</dbReference>
<dbReference type="Gene3D" id="1.20.1250.20">
    <property type="entry name" value="MFS general substrate transporter like domains"/>
    <property type="match status" value="1"/>
</dbReference>
<dbReference type="InterPro" id="IPR036259">
    <property type="entry name" value="MFS_trans_sf"/>
</dbReference>
<evidence type="ECO:0000256" key="8">
    <source>
        <dbReference type="SAM" id="Phobius"/>
    </source>
</evidence>
<dbReference type="AlphaFoldDB" id="A0A9W8X679"/>
<gene>
    <name evidence="10" type="ORF">N0V87_002244</name>
</gene>
<reference evidence="10" key="1">
    <citation type="submission" date="2022-10" db="EMBL/GenBank/DDBJ databases">
        <title>Tapping the CABI collections for fungal endophytes: first genome assemblies for Collariella, Neodidymelliopsis, Ascochyta clinopodiicola, Didymella pomorum, Didymosphaeria variabile, Neocosmospora piperis and Neocucurbitaria cava.</title>
        <authorList>
            <person name="Hill R."/>
        </authorList>
    </citation>
    <scope>NUCLEOTIDE SEQUENCE</scope>
    <source>
        <strain evidence="10">IMI 360193</strain>
    </source>
</reference>
<dbReference type="GO" id="GO:0005351">
    <property type="term" value="F:carbohydrate:proton symporter activity"/>
    <property type="evidence" value="ECO:0007669"/>
    <property type="project" value="TreeGrafter"/>
</dbReference>
<evidence type="ECO:0000313" key="11">
    <source>
        <dbReference type="Proteomes" id="UP001140562"/>
    </source>
</evidence>
<dbReference type="NCBIfam" id="TIGR00879">
    <property type="entry name" value="SP"/>
    <property type="match status" value="1"/>
</dbReference>
<sequence>MTIITGRALNWAITATAGSGFLLFGYDQGVMSGLLTGYAFTRTFPEIDTTNGAGGSSSLQGTVVAIYEIGCFFGAIFCLIFGEKLGRRKCIMLGCIVLSIGAAFGIPQMIVGRIIAGLAVWHSELMKANDRGRGLCIELAINIFGVMTAYWVDYGMSFMSNDVQFRFPLALQILFAVVTFFGWLIAHDRVEEAKHILWAVEKNAKEIDPDDDVLKRELGEIQHAIAEERAAAAGSSYKALLKNGDQRFFYRTMLGIGGQFMQQLSGINLITYYAPVIFQQSVGISRDLSLLLAGFNGIAYFFSSLIPIWCIERLGRRKLMLFAAGGQCACMAILAGTVANGSKSAGIVAIVMLFLFNFFFAVGLLAIPWLLPAEYAPLAIRTRAAALATASNWIFTFLVVEITPVSINSIGWRTYVYFCVFNAFFLPLIYFYYPETRGLSLEHIDKLFTGGKVELHWKASMGNGGDGGNIGDASKEANTQMIEMAKHG</sequence>
<dbReference type="Proteomes" id="UP001140562">
    <property type="component" value="Unassembled WGS sequence"/>
</dbReference>
<dbReference type="OrthoDB" id="6133115at2759"/>
<evidence type="ECO:0000256" key="4">
    <source>
        <dbReference type="ARBA" id="ARBA00022692"/>
    </source>
</evidence>
<dbReference type="FunFam" id="1.20.1250.20:FF:000061">
    <property type="entry name" value="MFS sugar transporter"/>
    <property type="match status" value="1"/>
</dbReference>
<evidence type="ECO:0000313" key="10">
    <source>
        <dbReference type="EMBL" id="KAJ4340890.1"/>
    </source>
</evidence>
<keyword evidence="5 8" id="KW-1133">Transmembrane helix</keyword>
<evidence type="ECO:0000259" key="9">
    <source>
        <dbReference type="PROSITE" id="PS50850"/>
    </source>
</evidence>
<evidence type="ECO:0000256" key="6">
    <source>
        <dbReference type="ARBA" id="ARBA00023136"/>
    </source>
</evidence>
<evidence type="ECO:0000256" key="3">
    <source>
        <dbReference type="ARBA" id="ARBA00022448"/>
    </source>
</evidence>
<feature type="transmembrane region" description="Helical" evidence="8">
    <location>
        <begin position="64"/>
        <end position="81"/>
    </location>
</feature>
<dbReference type="InterPro" id="IPR020846">
    <property type="entry name" value="MFS_dom"/>
</dbReference>
<dbReference type="InterPro" id="IPR050360">
    <property type="entry name" value="MFS_Sugar_Transporters"/>
</dbReference>
<proteinExistence type="inferred from homology"/>
<evidence type="ECO:0000256" key="7">
    <source>
        <dbReference type="RuleBase" id="RU003346"/>
    </source>
</evidence>
<dbReference type="PRINTS" id="PR00171">
    <property type="entry name" value="SUGRTRNSPORT"/>
</dbReference>
<feature type="transmembrane region" description="Helical" evidence="8">
    <location>
        <begin position="415"/>
        <end position="433"/>
    </location>
</feature>
<protein>
    <recommendedName>
        <fullName evidence="9">Major facilitator superfamily (MFS) profile domain-containing protein</fullName>
    </recommendedName>
</protein>
<comment type="caution">
    <text evidence="10">The sequence shown here is derived from an EMBL/GenBank/DDBJ whole genome shotgun (WGS) entry which is preliminary data.</text>
</comment>
<evidence type="ECO:0000256" key="2">
    <source>
        <dbReference type="ARBA" id="ARBA00010992"/>
    </source>
</evidence>
<dbReference type="Pfam" id="PF00083">
    <property type="entry name" value="Sugar_tr"/>
    <property type="match status" value="1"/>
</dbReference>
<comment type="similarity">
    <text evidence="2 7">Belongs to the major facilitator superfamily. Sugar transporter (TC 2.A.1.1) family.</text>
</comment>
<dbReference type="PROSITE" id="PS50850">
    <property type="entry name" value="MFS"/>
    <property type="match status" value="1"/>
</dbReference>
<feature type="transmembrane region" description="Helical" evidence="8">
    <location>
        <begin position="319"/>
        <end position="339"/>
    </location>
</feature>
<feature type="transmembrane region" description="Helical" evidence="8">
    <location>
        <begin position="384"/>
        <end position="403"/>
    </location>
</feature>
<dbReference type="InterPro" id="IPR005828">
    <property type="entry name" value="MFS_sugar_transport-like"/>
</dbReference>
<feature type="transmembrane region" description="Helical" evidence="8">
    <location>
        <begin position="345"/>
        <end position="372"/>
    </location>
</feature>
<feature type="transmembrane region" description="Helical" evidence="8">
    <location>
        <begin position="165"/>
        <end position="186"/>
    </location>
</feature>
<dbReference type="InterPro" id="IPR003663">
    <property type="entry name" value="Sugar/inositol_transpt"/>
</dbReference>
<feature type="transmembrane region" description="Helical" evidence="8">
    <location>
        <begin position="9"/>
        <end position="26"/>
    </location>
</feature>
<feature type="transmembrane region" description="Helical" evidence="8">
    <location>
        <begin position="132"/>
        <end position="153"/>
    </location>
</feature>
<evidence type="ECO:0000256" key="5">
    <source>
        <dbReference type="ARBA" id="ARBA00022989"/>
    </source>
</evidence>
<keyword evidence="11" id="KW-1185">Reference proteome</keyword>
<dbReference type="PANTHER" id="PTHR48022:SF28">
    <property type="entry name" value="MAJOR FACILITATOR SUPERFAMILY (MFS) PROFILE DOMAIN-CONTAINING PROTEIN-RELATED"/>
    <property type="match status" value="1"/>
</dbReference>
<feature type="transmembrane region" description="Helical" evidence="8">
    <location>
        <begin position="93"/>
        <end position="120"/>
    </location>
</feature>
<feature type="transmembrane region" description="Helical" evidence="8">
    <location>
        <begin position="288"/>
        <end position="310"/>
    </location>
</feature>
<dbReference type="SUPFAM" id="SSF103473">
    <property type="entry name" value="MFS general substrate transporter"/>
    <property type="match status" value="1"/>
</dbReference>
<keyword evidence="4 8" id="KW-0812">Transmembrane</keyword>
<dbReference type="PANTHER" id="PTHR48022">
    <property type="entry name" value="PLASTIDIC GLUCOSE TRANSPORTER 4"/>
    <property type="match status" value="1"/>
</dbReference>
<evidence type="ECO:0000256" key="1">
    <source>
        <dbReference type="ARBA" id="ARBA00004141"/>
    </source>
</evidence>
<comment type="subcellular location">
    <subcellularLocation>
        <location evidence="1">Membrane</location>
        <topology evidence="1">Multi-pass membrane protein</topology>
    </subcellularLocation>
</comment>
<organism evidence="10 11">
    <name type="scientific">Didymella glomerata</name>
    <dbReference type="NCBI Taxonomy" id="749621"/>
    <lineage>
        <taxon>Eukaryota</taxon>
        <taxon>Fungi</taxon>
        <taxon>Dikarya</taxon>
        <taxon>Ascomycota</taxon>
        <taxon>Pezizomycotina</taxon>
        <taxon>Dothideomycetes</taxon>
        <taxon>Pleosporomycetidae</taxon>
        <taxon>Pleosporales</taxon>
        <taxon>Pleosporineae</taxon>
        <taxon>Didymellaceae</taxon>
        <taxon>Didymella</taxon>
    </lineage>
</organism>
<name>A0A9W8X679_9PLEO</name>
<dbReference type="EMBL" id="JAPEUV010000014">
    <property type="protein sequence ID" value="KAJ4340890.1"/>
    <property type="molecule type" value="Genomic_DNA"/>
</dbReference>
<keyword evidence="6 8" id="KW-0472">Membrane</keyword>
<keyword evidence="3 7" id="KW-0813">Transport</keyword>
<feature type="domain" description="Major facilitator superfamily (MFS) profile" evidence="9">
    <location>
        <begin position="13"/>
        <end position="437"/>
    </location>
</feature>